<evidence type="ECO:0000313" key="2">
    <source>
        <dbReference type="Proteomes" id="UP000261284"/>
    </source>
</evidence>
<reference evidence="1 2" key="1">
    <citation type="submission" date="2018-08" db="EMBL/GenBank/DDBJ databases">
        <title>Chitinophagaceae sp. K23C18032701, a novel bacterium isolated from forest soil.</title>
        <authorList>
            <person name="Wang C."/>
        </authorList>
    </citation>
    <scope>NUCLEOTIDE SEQUENCE [LARGE SCALE GENOMIC DNA]</scope>
    <source>
        <strain evidence="1 2">K23C18032701</strain>
    </source>
</reference>
<name>A0A3E1NQ15_9BACT</name>
<dbReference type="Proteomes" id="UP000261284">
    <property type="component" value="Unassembled WGS sequence"/>
</dbReference>
<proteinExistence type="predicted"/>
<accession>A0A3E1NQ15</accession>
<organism evidence="1 2">
    <name type="scientific">Deminuibacter soli</name>
    <dbReference type="NCBI Taxonomy" id="2291815"/>
    <lineage>
        <taxon>Bacteria</taxon>
        <taxon>Pseudomonadati</taxon>
        <taxon>Bacteroidota</taxon>
        <taxon>Chitinophagia</taxon>
        <taxon>Chitinophagales</taxon>
        <taxon>Chitinophagaceae</taxon>
        <taxon>Deminuibacter</taxon>
    </lineage>
</organism>
<dbReference type="Pfam" id="PF03237">
    <property type="entry name" value="Terminase_6N"/>
    <property type="match status" value="1"/>
</dbReference>
<sequence length="529" mass="60621">MREIRPQPGFQEKFLSSSADIVVGGSGAGVGKTFAELLEPLRHKDVARFNAIFFRRTTVQITNPGGLWDEASELYPLFAGIPNQQKLRWTFPSGALFKFSHLEHEFTIYEHQGAQYCLIIFDELTHFTKKQFIYMLSRNRSVCGVKPYVRSSCNPDPDSFVADMIEWWIDQDERLENGELNPRYGYPIPERIGVIRYFLVDNDEFVWGDTKEEVISKCPHIFENPANQVIDAEHFVKSLTFIPGSIYENKKLIEKNPEYLGNLMALDEVEKIRLLGGNWKIKIDPNCLFNAKALTDMFSNVYPSNTNQRYITCDAARFGQDLETIWIWYGWKVVKLIILSKSDAQETVDVIEKERERYAIPKGKVIVDQDGVGGGVVKLGGYIGFSGDAPPLEDAGTRNDRGEMVKENYKNRKTQFYYRYAEKVNNDEVSMALSTDNVYIDGYPGLKIKLKGRMYDVRDLIKQDHRAIRSTKQDEYGKKQINPKSEQKTLLRGRSPDFSDGSMLRVHFDFNTGNIRTATPGPKSILDQI</sequence>
<keyword evidence="2" id="KW-1185">Reference proteome</keyword>
<dbReference type="Gene3D" id="3.30.420.240">
    <property type="match status" value="1"/>
</dbReference>
<dbReference type="EMBL" id="QTJU01000001">
    <property type="protein sequence ID" value="RFM30039.1"/>
    <property type="molecule type" value="Genomic_DNA"/>
</dbReference>
<gene>
    <name evidence="1" type="ORF">DXN05_03445</name>
</gene>
<dbReference type="AlphaFoldDB" id="A0A3E1NQ15"/>
<dbReference type="Gene3D" id="3.40.50.300">
    <property type="entry name" value="P-loop containing nucleotide triphosphate hydrolases"/>
    <property type="match status" value="1"/>
</dbReference>
<protein>
    <submittedName>
        <fullName evidence="1">Uncharacterized protein</fullName>
    </submittedName>
</protein>
<dbReference type="InterPro" id="IPR027417">
    <property type="entry name" value="P-loop_NTPase"/>
</dbReference>
<evidence type="ECO:0000313" key="1">
    <source>
        <dbReference type="EMBL" id="RFM30039.1"/>
    </source>
</evidence>
<comment type="caution">
    <text evidence="1">The sequence shown here is derived from an EMBL/GenBank/DDBJ whole genome shotgun (WGS) entry which is preliminary data.</text>
</comment>